<gene>
    <name evidence="2" type="ORF">ZIOFF_027806</name>
</gene>
<comment type="caution">
    <text evidence="2">The sequence shown here is derived from an EMBL/GenBank/DDBJ whole genome shotgun (WGS) entry which is preliminary data.</text>
</comment>
<dbReference type="PANTHER" id="PTHR31865">
    <property type="entry name" value="OSJNBA0071G03.3 PROTEIN"/>
    <property type="match status" value="1"/>
</dbReference>
<evidence type="ECO:0000313" key="2">
    <source>
        <dbReference type="EMBL" id="KAG6509800.1"/>
    </source>
</evidence>
<organism evidence="2 3">
    <name type="scientific">Zingiber officinale</name>
    <name type="common">Ginger</name>
    <name type="synonym">Amomum zingiber</name>
    <dbReference type="NCBI Taxonomy" id="94328"/>
    <lineage>
        <taxon>Eukaryota</taxon>
        <taxon>Viridiplantae</taxon>
        <taxon>Streptophyta</taxon>
        <taxon>Embryophyta</taxon>
        <taxon>Tracheophyta</taxon>
        <taxon>Spermatophyta</taxon>
        <taxon>Magnoliopsida</taxon>
        <taxon>Liliopsida</taxon>
        <taxon>Zingiberales</taxon>
        <taxon>Zingiberaceae</taxon>
        <taxon>Zingiber</taxon>
    </lineage>
</organism>
<dbReference type="EMBL" id="JACMSC010000008">
    <property type="protein sequence ID" value="KAG6509800.1"/>
    <property type="molecule type" value="Genomic_DNA"/>
</dbReference>
<dbReference type="Pfam" id="PF07939">
    <property type="entry name" value="DUF1685"/>
    <property type="match status" value="1"/>
</dbReference>
<feature type="compositionally biased region" description="Basic and acidic residues" evidence="1">
    <location>
        <begin position="41"/>
        <end position="60"/>
    </location>
</feature>
<accession>A0A8J5L323</accession>
<evidence type="ECO:0000313" key="3">
    <source>
        <dbReference type="Proteomes" id="UP000734854"/>
    </source>
</evidence>
<protein>
    <submittedName>
        <fullName evidence="2">Uncharacterized protein</fullName>
    </submittedName>
</protein>
<dbReference type="AlphaFoldDB" id="A0A8J5L323"/>
<dbReference type="PANTHER" id="PTHR31865:SF0">
    <property type="entry name" value="EXPRESSED PROTEIN"/>
    <property type="match status" value="1"/>
</dbReference>
<evidence type="ECO:0000256" key="1">
    <source>
        <dbReference type="SAM" id="MobiDB-lite"/>
    </source>
</evidence>
<reference evidence="2 3" key="1">
    <citation type="submission" date="2020-08" db="EMBL/GenBank/DDBJ databases">
        <title>Plant Genome Project.</title>
        <authorList>
            <person name="Zhang R.-G."/>
        </authorList>
    </citation>
    <scope>NUCLEOTIDE SEQUENCE [LARGE SCALE GENOMIC DNA]</scope>
    <source>
        <tissue evidence="2">Rhizome</tissue>
    </source>
</reference>
<name>A0A8J5L323_ZINOF</name>
<sequence>MLRRTHPGHSDQREMGTYSTEVREEEVEETAVPAWSAQVEQGKEHDAAEKEQYPQKRSRVKLEGYVDGGEADGEGQGPDDAAWTRSLTEGDLEELKGCLDLGFGFSYEEIPGLCNTLPALELCYSMSRGFFSDRRQLHQRPLADAAIDPCASPPSPPVANWKISSPGDHPDEVKARFNPLLSTSKMLQFFAGDFHIRIVHSK</sequence>
<keyword evidence="3" id="KW-1185">Reference proteome</keyword>
<feature type="region of interest" description="Disordered" evidence="1">
    <location>
        <begin position="1"/>
        <end position="60"/>
    </location>
</feature>
<proteinExistence type="predicted"/>
<dbReference type="InterPro" id="IPR012881">
    <property type="entry name" value="DUF1685"/>
</dbReference>
<dbReference type="Proteomes" id="UP000734854">
    <property type="component" value="Unassembled WGS sequence"/>
</dbReference>